<feature type="compositionally biased region" description="Basic and acidic residues" evidence="3">
    <location>
        <begin position="18"/>
        <end position="32"/>
    </location>
</feature>
<dbReference type="InterPro" id="IPR009057">
    <property type="entry name" value="Homeodomain-like_sf"/>
</dbReference>
<dbReference type="PROSITE" id="PS01081">
    <property type="entry name" value="HTH_TETR_1"/>
    <property type="match status" value="1"/>
</dbReference>
<dbReference type="InterPro" id="IPR001647">
    <property type="entry name" value="HTH_TetR"/>
</dbReference>
<accession>A0ABP6H8B0</accession>
<name>A0ABP6H8B0_9MICO</name>
<protein>
    <submittedName>
        <fullName evidence="5">TetR/AcrR family transcriptional regulator</fullName>
    </submittedName>
</protein>
<feature type="DNA-binding region" description="H-T-H motif" evidence="2">
    <location>
        <begin position="56"/>
        <end position="75"/>
    </location>
</feature>
<evidence type="ECO:0000256" key="3">
    <source>
        <dbReference type="SAM" id="MobiDB-lite"/>
    </source>
</evidence>
<keyword evidence="6" id="KW-1185">Reference proteome</keyword>
<dbReference type="PANTHER" id="PTHR30055">
    <property type="entry name" value="HTH-TYPE TRANSCRIPTIONAL REGULATOR RUTR"/>
    <property type="match status" value="1"/>
</dbReference>
<dbReference type="Pfam" id="PF00440">
    <property type="entry name" value="TetR_N"/>
    <property type="match status" value="1"/>
</dbReference>
<dbReference type="EMBL" id="BAAARN010000003">
    <property type="protein sequence ID" value="GAA2737796.1"/>
    <property type="molecule type" value="Genomic_DNA"/>
</dbReference>
<dbReference type="InterPro" id="IPR023772">
    <property type="entry name" value="DNA-bd_HTH_TetR-type_CS"/>
</dbReference>
<dbReference type="PROSITE" id="PS50977">
    <property type="entry name" value="HTH_TETR_2"/>
    <property type="match status" value="1"/>
</dbReference>
<dbReference type="InterPro" id="IPR050109">
    <property type="entry name" value="HTH-type_TetR-like_transc_reg"/>
</dbReference>
<evidence type="ECO:0000256" key="1">
    <source>
        <dbReference type="ARBA" id="ARBA00023125"/>
    </source>
</evidence>
<proteinExistence type="predicted"/>
<evidence type="ECO:0000259" key="4">
    <source>
        <dbReference type="PROSITE" id="PS50977"/>
    </source>
</evidence>
<dbReference type="SUPFAM" id="SSF48498">
    <property type="entry name" value="Tetracyclin repressor-like, C-terminal domain"/>
    <property type="match status" value="1"/>
</dbReference>
<feature type="region of interest" description="Disordered" evidence="3">
    <location>
        <begin position="1"/>
        <end position="32"/>
    </location>
</feature>
<dbReference type="InterPro" id="IPR036271">
    <property type="entry name" value="Tet_transcr_reg_TetR-rel_C_sf"/>
</dbReference>
<organism evidence="5 6">
    <name type="scientific">Pedococcus aerophilus</name>
    <dbReference type="NCBI Taxonomy" id="436356"/>
    <lineage>
        <taxon>Bacteria</taxon>
        <taxon>Bacillati</taxon>
        <taxon>Actinomycetota</taxon>
        <taxon>Actinomycetes</taxon>
        <taxon>Micrococcales</taxon>
        <taxon>Intrasporangiaceae</taxon>
        <taxon>Pedococcus</taxon>
    </lineage>
</organism>
<dbReference type="Gene3D" id="1.10.357.10">
    <property type="entry name" value="Tetracycline Repressor, domain 2"/>
    <property type="match status" value="1"/>
</dbReference>
<keyword evidence="1 2" id="KW-0238">DNA-binding</keyword>
<reference evidence="6" key="1">
    <citation type="journal article" date="2019" name="Int. J. Syst. Evol. Microbiol.">
        <title>The Global Catalogue of Microorganisms (GCM) 10K type strain sequencing project: providing services to taxonomists for standard genome sequencing and annotation.</title>
        <authorList>
            <consortium name="The Broad Institute Genomics Platform"/>
            <consortium name="The Broad Institute Genome Sequencing Center for Infectious Disease"/>
            <person name="Wu L."/>
            <person name="Ma J."/>
        </authorList>
    </citation>
    <scope>NUCLEOTIDE SEQUENCE [LARGE SCALE GENOMIC DNA]</scope>
    <source>
        <strain evidence="6">JCM 16378</strain>
    </source>
</reference>
<dbReference type="InterPro" id="IPR045823">
    <property type="entry name" value="TetR_C_32"/>
</dbReference>
<feature type="domain" description="HTH tetR-type" evidence="4">
    <location>
        <begin position="34"/>
        <end position="93"/>
    </location>
</feature>
<dbReference type="Proteomes" id="UP001501326">
    <property type="component" value="Unassembled WGS sequence"/>
</dbReference>
<comment type="caution">
    <text evidence="5">The sequence shown here is derived from an EMBL/GenBank/DDBJ whole genome shotgun (WGS) entry which is preliminary data.</text>
</comment>
<evidence type="ECO:0000256" key="2">
    <source>
        <dbReference type="PROSITE-ProRule" id="PRU00335"/>
    </source>
</evidence>
<sequence length="223" mass="24616">MKSGEVKGSSVDDGGADEANRPDGRRERWKAHREERRREFVDAAIAAIRQVGPHISLDDVCRQAKVTKPVLYRHFRDKDDLHRAVLEQVAADLLIPRITTELARVHGDDRDLLRAAIGAYVALVREERDLYRYAMAHNDLGEGGDFVGSVEAAIAGAVGVLVATRQEEQSDDAETVAYAIVGMVQLATNRWLDRPTVSEEAFVATLTDLAWMGLSPRVTGTRA</sequence>
<dbReference type="Pfam" id="PF19344">
    <property type="entry name" value="TetR_C_32"/>
    <property type="match status" value="1"/>
</dbReference>
<dbReference type="SUPFAM" id="SSF46689">
    <property type="entry name" value="Homeodomain-like"/>
    <property type="match status" value="1"/>
</dbReference>
<evidence type="ECO:0000313" key="5">
    <source>
        <dbReference type="EMBL" id="GAA2737796.1"/>
    </source>
</evidence>
<dbReference type="PANTHER" id="PTHR30055:SF160">
    <property type="entry name" value="TRANSCRIPTIONAL REGULATORY PROTEIN (PROBABLY ASNC-FAMILY)-RELATED"/>
    <property type="match status" value="1"/>
</dbReference>
<dbReference type="RefSeq" id="WP_344194182.1">
    <property type="nucleotide sequence ID" value="NZ_BAAARN010000003.1"/>
</dbReference>
<evidence type="ECO:0000313" key="6">
    <source>
        <dbReference type="Proteomes" id="UP001501326"/>
    </source>
</evidence>
<gene>
    <name evidence="5" type="ORF">GCM10009867_26410</name>
</gene>